<dbReference type="NCBIfam" id="TIGR02258">
    <property type="entry name" value="2_5_ligase"/>
    <property type="match status" value="1"/>
</dbReference>
<dbReference type="Pfam" id="PF13563">
    <property type="entry name" value="2_5_RNA_ligase2"/>
    <property type="match status" value="1"/>
</dbReference>
<dbReference type="EC" id="3.1.4.58" evidence="2"/>
<dbReference type="SUPFAM" id="SSF55144">
    <property type="entry name" value="LigT-like"/>
    <property type="match status" value="1"/>
</dbReference>
<dbReference type="AlphaFoldDB" id="A0A9D1K9E3"/>
<dbReference type="Proteomes" id="UP000886876">
    <property type="component" value="Unassembled WGS sequence"/>
</dbReference>
<comment type="catalytic activity">
    <reaction evidence="2">
        <text>a 3'-end 2',3'-cyclophospho-ribonucleotide-RNA + H2O = a 3'-end 2'-phospho-ribonucleotide-RNA + H(+)</text>
        <dbReference type="Rhea" id="RHEA:11828"/>
        <dbReference type="Rhea" id="RHEA-COMP:10464"/>
        <dbReference type="Rhea" id="RHEA-COMP:17353"/>
        <dbReference type="ChEBI" id="CHEBI:15377"/>
        <dbReference type="ChEBI" id="CHEBI:15378"/>
        <dbReference type="ChEBI" id="CHEBI:83064"/>
        <dbReference type="ChEBI" id="CHEBI:173113"/>
        <dbReference type="EC" id="3.1.4.58"/>
    </reaction>
</comment>
<dbReference type="Gene3D" id="3.90.1140.10">
    <property type="entry name" value="Cyclic phosphodiesterase"/>
    <property type="match status" value="1"/>
</dbReference>
<dbReference type="EMBL" id="DVJS01000254">
    <property type="protein sequence ID" value="HIS98319.1"/>
    <property type="molecule type" value="Genomic_DNA"/>
</dbReference>
<dbReference type="InterPro" id="IPR009097">
    <property type="entry name" value="Cyclic_Pdiesterase"/>
</dbReference>
<keyword evidence="1 2" id="KW-0378">Hydrolase</keyword>
<organism evidence="3 4">
    <name type="scientific">Candidatus Scatomorpha pullistercoris</name>
    <dbReference type="NCBI Taxonomy" id="2840929"/>
    <lineage>
        <taxon>Bacteria</taxon>
        <taxon>Bacillati</taxon>
        <taxon>Bacillota</taxon>
        <taxon>Clostridia</taxon>
        <taxon>Eubacteriales</taxon>
        <taxon>Candidatus Scatomorpha</taxon>
    </lineage>
</organism>
<dbReference type="PANTHER" id="PTHR35561:SF1">
    <property type="entry name" value="RNA 2',3'-CYCLIC PHOSPHODIESTERASE"/>
    <property type="match status" value="1"/>
</dbReference>
<proteinExistence type="inferred from homology"/>
<gene>
    <name evidence="3" type="primary">thpR</name>
    <name evidence="3" type="ORF">IAD42_10105</name>
</gene>
<protein>
    <recommendedName>
        <fullName evidence="2">RNA 2',3'-cyclic phosphodiesterase</fullName>
        <shortName evidence="2">RNA 2',3'-CPDase</shortName>
        <ecNumber evidence="2">3.1.4.58</ecNumber>
    </recommendedName>
</protein>
<dbReference type="GO" id="GO:0004113">
    <property type="term" value="F:2',3'-cyclic-nucleotide 3'-phosphodiesterase activity"/>
    <property type="evidence" value="ECO:0007669"/>
    <property type="project" value="InterPro"/>
</dbReference>
<reference evidence="3" key="1">
    <citation type="submission" date="2020-10" db="EMBL/GenBank/DDBJ databases">
        <authorList>
            <person name="Gilroy R."/>
        </authorList>
    </citation>
    <scope>NUCLEOTIDE SEQUENCE</scope>
    <source>
        <strain evidence="3">ChiHecec3B27-6122</strain>
    </source>
</reference>
<name>A0A9D1K9E3_9FIRM</name>
<sequence length="177" mass="20229">MRLFIAVNFDEKELDMFESARDRLRAQAGRASYSRRENLHLTLAFLGEQPGSRLPDMEAAMAAASDGAREFELCFDHAGRFRRDEGDICWLGAEPSKELLRLQSRLESELRKRGFKLEKRKFSPHLTLARRVCGDTDTALILPEPVRARVRGMSLMLSERPGGKLTYTELFYSGFAR</sequence>
<dbReference type="InterPro" id="IPR004175">
    <property type="entry name" value="RNA_CPDase"/>
</dbReference>
<reference evidence="3" key="2">
    <citation type="journal article" date="2021" name="PeerJ">
        <title>Extensive microbial diversity within the chicken gut microbiome revealed by metagenomics and culture.</title>
        <authorList>
            <person name="Gilroy R."/>
            <person name="Ravi A."/>
            <person name="Getino M."/>
            <person name="Pursley I."/>
            <person name="Horton D.L."/>
            <person name="Alikhan N.F."/>
            <person name="Baker D."/>
            <person name="Gharbi K."/>
            <person name="Hall N."/>
            <person name="Watson M."/>
            <person name="Adriaenssens E.M."/>
            <person name="Foster-Nyarko E."/>
            <person name="Jarju S."/>
            <person name="Secka A."/>
            <person name="Antonio M."/>
            <person name="Oren A."/>
            <person name="Chaudhuri R.R."/>
            <person name="La Ragione R."/>
            <person name="Hildebrand F."/>
            <person name="Pallen M.J."/>
        </authorList>
    </citation>
    <scope>NUCLEOTIDE SEQUENCE</scope>
    <source>
        <strain evidence="3">ChiHecec3B27-6122</strain>
    </source>
</reference>
<evidence type="ECO:0000256" key="2">
    <source>
        <dbReference type="HAMAP-Rule" id="MF_01940"/>
    </source>
</evidence>
<comment type="function">
    <text evidence="2">Hydrolyzes RNA 2',3'-cyclic phosphodiester to an RNA 2'-phosphomonoester.</text>
</comment>
<feature type="short sequence motif" description="HXTX 1" evidence="2">
    <location>
        <begin position="40"/>
        <end position="43"/>
    </location>
</feature>
<accession>A0A9D1K9E3</accession>
<dbReference type="PANTHER" id="PTHR35561">
    <property type="entry name" value="RNA 2',3'-CYCLIC PHOSPHODIESTERASE"/>
    <property type="match status" value="1"/>
</dbReference>
<evidence type="ECO:0000313" key="3">
    <source>
        <dbReference type="EMBL" id="HIS98319.1"/>
    </source>
</evidence>
<comment type="caution">
    <text evidence="3">The sequence shown here is derived from an EMBL/GenBank/DDBJ whole genome shotgun (WGS) entry which is preliminary data.</text>
</comment>
<comment type="similarity">
    <text evidence="2">Belongs to the 2H phosphoesterase superfamily. ThpR family.</text>
</comment>
<evidence type="ECO:0000313" key="4">
    <source>
        <dbReference type="Proteomes" id="UP000886876"/>
    </source>
</evidence>
<dbReference type="GO" id="GO:0008664">
    <property type="term" value="F:RNA 2',3'-cyclic 3'-phosphodiesterase activity"/>
    <property type="evidence" value="ECO:0007669"/>
    <property type="project" value="UniProtKB-EC"/>
</dbReference>
<feature type="active site" description="Proton acceptor" evidence="2">
    <location>
        <position position="125"/>
    </location>
</feature>
<evidence type="ECO:0000256" key="1">
    <source>
        <dbReference type="ARBA" id="ARBA00022801"/>
    </source>
</evidence>
<feature type="active site" description="Proton donor" evidence="2">
    <location>
        <position position="40"/>
    </location>
</feature>
<feature type="short sequence motif" description="HXTX 2" evidence="2">
    <location>
        <begin position="125"/>
        <end position="128"/>
    </location>
</feature>
<dbReference type="HAMAP" id="MF_01940">
    <property type="entry name" value="RNA_CPDase"/>
    <property type="match status" value="1"/>
</dbReference>